<evidence type="ECO:0000259" key="1">
    <source>
        <dbReference type="Pfam" id="PF07995"/>
    </source>
</evidence>
<dbReference type="Pfam" id="PF07995">
    <property type="entry name" value="GSDH"/>
    <property type="match status" value="1"/>
</dbReference>
<name>A0A7S3YLE9_9EUKA</name>
<dbReference type="InterPro" id="IPR011041">
    <property type="entry name" value="Quinoprot_gluc/sorb_DH_b-prop"/>
</dbReference>
<dbReference type="InterPro" id="IPR012938">
    <property type="entry name" value="Glc/Sorbosone_DH"/>
</dbReference>
<dbReference type="SUPFAM" id="SSF50952">
    <property type="entry name" value="Soluble quinoprotein glucose dehydrogenase"/>
    <property type="match status" value="1"/>
</dbReference>
<dbReference type="EMBL" id="HBIV01009856">
    <property type="protein sequence ID" value="CAE0655355.1"/>
    <property type="molecule type" value="Transcribed_RNA"/>
</dbReference>
<dbReference type="InterPro" id="IPR011042">
    <property type="entry name" value="6-blade_b-propeller_TolB-like"/>
</dbReference>
<reference evidence="2" key="1">
    <citation type="submission" date="2021-01" db="EMBL/GenBank/DDBJ databases">
        <authorList>
            <person name="Corre E."/>
            <person name="Pelletier E."/>
            <person name="Niang G."/>
            <person name="Scheremetjew M."/>
            <person name="Finn R."/>
            <person name="Kale V."/>
            <person name="Holt S."/>
            <person name="Cochrane G."/>
            <person name="Meng A."/>
            <person name="Brown T."/>
            <person name="Cohen L."/>
        </authorList>
    </citation>
    <scope>NUCLEOTIDE SEQUENCE</scope>
    <source>
        <strain evidence="2">CCCM811</strain>
    </source>
</reference>
<dbReference type="PANTHER" id="PTHR19328">
    <property type="entry name" value="HEDGEHOG-INTERACTING PROTEIN"/>
    <property type="match status" value="1"/>
</dbReference>
<dbReference type="Gene3D" id="2.120.10.30">
    <property type="entry name" value="TolB, C-terminal domain"/>
    <property type="match status" value="1"/>
</dbReference>
<protein>
    <recommendedName>
        <fullName evidence="1">Glucose/Sorbosone dehydrogenase domain-containing protein</fullName>
    </recommendedName>
</protein>
<accession>A0A7S3YLE9</accession>
<sequence>MQEYGKKGTRGCEPQYTIDQAEILGQTDNNLALQQCQWHCDSDYECQKIQFMWNATSQIGTCRRLRSCVASTAAGEEGFTYYFKSVNTGPAIASEGKQVSVREIATVLVDGSPARLNSLTHWRGYLIVGTETSGGRIYQVDPATGNVTLFFDVAAAFERNGRAMSFSNYQHGGLRAVAFHPDFETNGLFYVSAMESRPTDPENFHYASDWNGGGNFGFSGPIDADSVVVEFKYNLTNNSVIEDSYRLLFRIGMPVYDHPIKYIAFNGSYLFIAHGDGSVQSAITGGGQGSNALGKILRINPLYVNETTPYTIPSDNPYLGDNSFPDEVFAVGFRNPHTFCFSKSGELIVGEAGRDNAEEVNIVEAGHDYGWSQREGFFVHNENGTILKGVSPLPDDDAVCYLQ</sequence>
<dbReference type="AlphaFoldDB" id="A0A7S3YLE9"/>
<evidence type="ECO:0000313" key="2">
    <source>
        <dbReference type="EMBL" id="CAE0655355.1"/>
    </source>
</evidence>
<feature type="domain" description="Glucose/Sorbosone dehydrogenase" evidence="1">
    <location>
        <begin position="169"/>
        <end position="373"/>
    </location>
</feature>
<proteinExistence type="predicted"/>
<gene>
    <name evidence="2" type="ORF">LGLO00237_LOCUS7445</name>
</gene>
<dbReference type="PANTHER" id="PTHR19328:SF75">
    <property type="entry name" value="ALDOSE SUGAR DEHYDROGENASE YLII"/>
    <property type="match status" value="1"/>
</dbReference>
<organism evidence="2">
    <name type="scientific">Lotharella globosa</name>
    <dbReference type="NCBI Taxonomy" id="91324"/>
    <lineage>
        <taxon>Eukaryota</taxon>
        <taxon>Sar</taxon>
        <taxon>Rhizaria</taxon>
        <taxon>Cercozoa</taxon>
        <taxon>Chlorarachniophyceae</taxon>
        <taxon>Lotharella</taxon>
    </lineage>
</organism>